<dbReference type="Proteomes" id="UP000006732">
    <property type="component" value="Chromosome"/>
</dbReference>
<dbReference type="AlphaFoldDB" id="A1AUX1"/>
<protein>
    <submittedName>
        <fullName evidence="1">Phosphohydrolase (DHH superfamily)</fullName>
    </submittedName>
</protein>
<dbReference type="EMBL" id="CP000482">
    <property type="protein sequence ID" value="ABL01142.1"/>
    <property type="molecule type" value="Genomic_DNA"/>
</dbReference>
<evidence type="ECO:0000313" key="2">
    <source>
        <dbReference type="Proteomes" id="UP000006732"/>
    </source>
</evidence>
<dbReference type="HOGENOM" id="CLU_054374_1_0_7"/>
<keyword evidence="2" id="KW-1185">Reference proteome</keyword>
<dbReference type="PROSITE" id="PS51257">
    <property type="entry name" value="PROKAR_LIPOPROTEIN"/>
    <property type="match status" value="1"/>
</dbReference>
<dbReference type="PANTHER" id="PTHR46922">
    <property type="entry name" value="DHHA1 DOMAIN PROTEIN"/>
    <property type="match status" value="1"/>
</dbReference>
<reference evidence="1 2" key="1">
    <citation type="submission" date="2006-10" db="EMBL/GenBank/DDBJ databases">
        <title>Complete sequence of chromosome of Pelobacter propionicus DSM 2379.</title>
        <authorList>
            <consortium name="US DOE Joint Genome Institute"/>
            <person name="Copeland A."/>
            <person name="Lucas S."/>
            <person name="Lapidus A."/>
            <person name="Barry K."/>
            <person name="Detter J.C."/>
            <person name="Glavina del Rio T."/>
            <person name="Hammon N."/>
            <person name="Israni S."/>
            <person name="Dalin E."/>
            <person name="Tice H."/>
            <person name="Pitluck S."/>
            <person name="Saunders E."/>
            <person name="Brettin T."/>
            <person name="Bruce D."/>
            <person name="Han C."/>
            <person name="Tapia R."/>
            <person name="Schmutz J."/>
            <person name="Larimer F."/>
            <person name="Land M."/>
            <person name="Hauser L."/>
            <person name="Kyrpides N."/>
            <person name="Kim E."/>
            <person name="Lovley D."/>
            <person name="Richardson P."/>
        </authorList>
    </citation>
    <scope>NUCLEOTIDE SEQUENCE [LARGE SCALE GENOMIC DNA]</scope>
    <source>
        <strain evidence="2">DSM 2379 / NBRC 103807 / OttBd1</strain>
    </source>
</reference>
<dbReference type="SUPFAM" id="SSF64182">
    <property type="entry name" value="DHH phosphoesterases"/>
    <property type="match status" value="1"/>
</dbReference>
<dbReference type="PANTHER" id="PTHR46922:SF4">
    <property type="entry name" value="DHHA1 DOMAIN PROTEIN"/>
    <property type="match status" value="1"/>
</dbReference>
<dbReference type="Gene3D" id="3.10.310.30">
    <property type="match status" value="1"/>
</dbReference>
<keyword evidence="1" id="KW-0378">Hydrolase</keyword>
<sequence length="315" mass="34996">MQKDVGIAPRACYSALPAAGCACFFLKGTPLQRPFVIYHGGCPDGFAAAYAISLRFRQGTEHVCDLLPGVYGQEPPDVAGRDLFIVDFSYHRPVLKDLCRSARSVIIIDHHTSAEQDLAGLELEHDNLKVVFDMNRSGAVLTWEYYHKSPPPRLLLHIQDRDLWRFELEGTCDIYAALMSRPFDFSIWEQLCTGEESLKPLLEEGKAINRYRRRMIDLHREKAVMATIAGYRVPVVNCYEDIMSDLVGELSHGFPFAVGYQDQGSLRKWSLRSSSGGMDVAAIASRFGGGGHLHAAGFTTRLPATLLCVPEGECA</sequence>
<evidence type="ECO:0000313" key="1">
    <source>
        <dbReference type="EMBL" id="ABL01142.1"/>
    </source>
</evidence>
<dbReference type="eggNOG" id="COG2404">
    <property type="taxonomic scope" value="Bacteria"/>
</dbReference>
<dbReference type="STRING" id="338966.Ppro_3549"/>
<dbReference type="KEGG" id="ppd:Ppro_3549"/>
<proteinExistence type="predicted"/>
<name>A1AUX1_PELPD</name>
<gene>
    <name evidence="1" type="ordered locus">Ppro_3549</name>
</gene>
<dbReference type="InterPro" id="IPR038763">
    <property type="entry name" value="DHH_sf"/>
</dbReference>
<organism evidence="1 2">
    <name type="scientific">Pelobacter propionicus (strain DSM 2379 / NBRC 103807 / OttBd1)</name>
    <dbReference type="NCBI Taxonomy" id="338966"/>
    <lineage>
        <taxon>Bacteria</taxon>
        <taxon>Pseudomonadati</taxon>
        <taxon>Thermodesulfobacteriota</taxon>
        <taxon>Desulfuromonadia</taxon>
        <taxon>Desulfuromonadales</taxon>
        <taxon>Desulfuromonadaceae</taxon>
        <taxon>Pelobacter</taxon>
    </lineage>
</organism>
<accession>A1AUX1</accession>
<dbReference type="GO" id="GO:0016787">
    <property type="term" value="F:hydrolase activity"/>
    <property type="evidence" value="ECO:0007669"/>
    <property type="project" value="UniProtKB-KW"/>
</dbReference>